<keyword evidence="12" id="KW-1185">Reference proteome</keyword>
<dbReference type="GO" id="GO:0016787">
    <property type="term" value="F:hydrolase activity"/>
    <property type="evidence" value="ECO:0007669"/>
    <property type="project" value="UniProtKB-KW"/>
</dbReference>
<comment type="catalytic activity">
    <reaction evidence="7">
        <text>ATP + H2O = ADP + phosphate + H(+)</text>
        <dbReference type="Rhea" id="RHEA:13065"/>
        <dbReference type="ChEBI" id="CHEBI:15377"/>
        <dbReference type="ChEBI" id="CHEBI:15378"/>
        <dbReference type="ChEBI" id="CHEBI:30616"/>
        <dbReference type="ChEBI" id="CHEBI:43474"/>
        <dbReference type="ChEBI" id="CHEBI:456216"/>
        <dbReference type="EC" id="3.6.4.13"/>
    </reaction>
</comment>
<proteinExistence type="inferred from homology"/>
<keyword evidence="5 7" id="KW-0694">RNA-binding</keyword>
<dbReference type="VEuPathDB" id="VectorBase:SCAU001776"/>
<organism evidence="11 12">
    <name type="scientific">Stomoxys calcitrans</name>
    <name type="common">Stable fly</name>
    <name type="synonym">Conops calcitrans</name>
    <dbReference type="NCBI Taxonomy" id="35570"/>
    <lineage>
        <taxon>Eukaryota</taxon>
        <taxon>Metazoa</taxon>
        <taxon>Ecdysozoa</taxon>
        <taxon>Arthropoda</taxon>
        <taxon>Hexapoda</taxon>
        <taxon>Insecta</taxon>
        <taxon>Pterygota</taxon>
        <taxon>Neoptera</taxon>
        <taxon>Endopterygota</taxon>
        <taxon>Diptera</taxon>
        <taxon>Brachycera</taxon>
        <taxon>Muscomorpha</taxon>
        <taxon>Muscoidea</taxon>
        <taxon>Muscidae</taxon>
        <taxon>Stomoxys</taxon>
    </lineage>
</organism>
<dbReference type="InterPro" id="IPR011545">
    <property type="entry name" value="DEAD/DEAH_box_helicase_dom"/>
</dbReference>
<protein>
    <recommendedName>
        <fullName evidence="7">ATP-dependent RNA helicase</fullName>
        <ecNumber evidence="7">3.6.4.13</ecNumber>
    </recommendedName>
</protein>
<dbReference type="CDD" id="cd18787">
    <property type="entry name" value="SF2_C_DEAD"/>
    <property type="match status" value="1"/>
</dbReference>
<dbReference type="STRING" id="35570.A0A1I8NT35"/>
<dbReference type="InterPro" id="IPR000629">
    <property type="entry name" value="RNA-helicase_DEAD-box_CS"/>
</dbReference>
<dbReference type="SUPFAM" id="SSF52540">
    <property type="entry name" value="P-loop containing nucleoside triphosphate hydrolases"/>
    <property type="match status" value="1"/>
</dbReference>
<dbReference type="OrthoDB" id="3370at2759"/>
<dbReference type="SMART" id="SM00490">
    <property type="entry name" value="HELICc"/>
    <property type="match status" value="1"/>
</dbReference>
<keyword evidence="3 6" id="KW-0347">Helicase</keyword>
<feature type="domain" description="Helicase C-terminal" evidence="10">
    <location>
        <begin position="458"/>
        <end position="616"/>
    </location>
</feature>
<dbReference type="Gene3D" id="3.40.50.300">
    <property type="entry name" value="P-loop containing nucleotide triphosphate hydrolases"/>
    <property type="match status" value="2"/>
</dbReference>
<dbReference type="GO" id="GO:0003723">
    <property type="term" value="F:RNA binding"/>
    <property type="evidence" value="ECO:0007669"/>
    <property type="project" value="UniProtKB-UniRule"/>
</dbReference>
<sequence>MLVESNWWQLVCSRHVQHSIMELFAVKRYDEDPDKKQSDENEILQKLLKKVEKRKRRHSETKKIKEKLADTPREETTTLPKDVEHEGEVESAAEQEDIINEGARYEQDENEAAAANTFEVLGDDKDQKNREKIHAILPSWLAHPTIISTSVAPTSEEPEDSLQQAKFLSPQVRGALKEMKITRLFPVQTAVVPWILEAHTKPAPFRPRDVCVSAPTGSGKTLAFAIPVVQILAQRTECKIRALVMLPVAELALQVFRVFKKLCEKTDLNVCLLSNLTPIAMEKEKLVEMYKGKWYSKVDIVISTPGRLVEHLHSTEGFCLKNLKFLVIDEADRIMDAVFQNWLYHLHAHVRTTSDQLLSGQAAPLCYNELELAWTNLQPHKLLFSATLSQDPEKLQNIRLFQPILFTSVLANLEELQNKFVEHAEKKASEARGGDFIGKYTTPAELTEKFCVTQPRLKPLTLYALIKENNWKKFLCFTNSVEAAGRLAFVLKTLFDKDEDAIRIDELTSSRMQGGKKTLLENFRKGQINGLICSDALARGIDIPDVDIVISYDPPRHIKTYIHRIGRTARAGRLGTAITLVSPPEQDNFNKLLSEVGKVITEEQQSSTSIEELNARKYQEALEQLRVKIAKDKRIRILEMNRTRELKELETKDTSSMTVMEKLQMQATLDMHAKVDKKQERLLASKRQLSKKFKPKKLTKKEEQPDLKVPKKNSEKNKKNKVKKMK</sequence>
<evidence type="ECO:0000256" key="1">
    <source>
        <dbReference type="ARBA" id="ARBA00022741"/>
    </source>
</evidence>
<evidence type="ECO:0000256" key="3">
    <source>
        <dbReference type="ARBA" id="ARBA00022806"/>
    </source>
</evidence>
<feature type="compositionally biased region" description="Basic and acidic residues" evidence="8">
    <location>
        <begin position="700"/>
        <end position="717"/>
    </location>
</feature>
<dbReference type="PROSITE" id="PS51192">
    <property type="entry name" value="HELICASE_ATP_BIND_1"/>
    <property type="match status" value="1"/>
</dbReference>
<dbReference type="PROSITE" id="PS51194">
    <property type="entry name" value="HELICASE_CTER"/>
    <property type="match status" value="1"/>
</dbReference>
<dbReference type="AlphaFoldDB" id="A0A1I8NT35"/>
<dbReference type="EnsemblMetazoa" id="SCAU001776-RB">
    <property type="protein sequence ID" value="SCAU001776-PB"/>
    <property type="gene ID" value="SCAU001776"/>
</dbReference>
<evidence type="ECO:0000256" key="4">
    <source>
        <dbReference type="ARBA" id="ARBA00022840"/>
    </source>
</evidence>
<dbReference type="Proteomes" id="UP000095300">
    <property type="component" value="Unassembled WGS sequence"/>
</dbReference>
<feature type="domain" description="Helicase ATP-binding" evidence="9">
    <location>
        <begin position="201"/>
        <end position="406"/>
    </location>
</feature>
<gene>
    <name evidence="11" type="primary">106089351</name>
</gene>
<dbReference type="EC" id="3.6.4.13" evidence="7"/>
<dbReference type="GO" id="GO:0003724">
    <property type="term" value="F:RNA helicase activity"/>
    <property type="evidence" value="ECO:0007669"/>
    <property type="project" value="UniProtKB-EC"/>
</dbReference>
<evidence type="ECO:0000256" key="2">
    <source>
        <dbReference type="ARBA" id="ARBA00022801"/>
    </source>
</evidence>
<feature type="region of interest" description="Disordered" evidence="8">
    <location>
        <begin position="684"/>
        <end position="726"/>
    </location>
</feature>
<keyword evidence="1 6" id="KW-0547">Nucleotide-binding</keyword>
<dbReference type="PANTHER" id="PTHR24031">
    <property type="entry name" value="RNA HELICASE"/>
    <property type="match status" value="1"/>
</dbReference>
<feature type="compositionally biased region" description="Basic residues" evidence="8">
    <location>
        <begin position="688"/>
        <end position="699"/>
    </location>
</feature>
<dbReference type="CDD" id="cd17956">
    <property type="entry name" value="DEADc_DDX51"/>
    <property type="match status" value="1"/>
</dbReference>
<dbReference type="InterPro" id="IPR027417">
    <property type="entry name" value="P-loop_NTPase"/>
</dbReference>
<dbReference type="GO" id="GO:0005524">
    <property type="term" value="F:ATP binding"/>
    <property type="evidence" value="ECO:0007669"/>
    <property type="project" value="UniProtKB-UniRule"/>
</dbReference>
<evidence type="ECO:0000256" key="5">
    <source>
        <dbReference type="ARBA" id="ARBA00022884"/>
    </source>
</evidence>
<evidence type="ECO:0000256" key="6">
    <source>
        <dbReference type="RuleBase" id="RU000492"/>
    </source>
</evidence>
<comment type="domain">
    <text evidence="7">The Q motif is unique to and characteristic of the DEAD box family of RNA helicases and controls ATP binding and hydrolysis.</text>
</comment>
<evidence type="ECO:0000313" key="12">
    <source>
        <dbReference type="Proteomes" id="UP000095300"/>
    </source>
</evidence>
<dbReference type="SMART" id="SM00487">
    <property type="entry name" value="DEXDc"/>
    <property type="match status" value="1"/>
</dbReference>
<comment type="function">
    <text evidence="7">RNA helicase.</text>
</comment>
<feature type="compositionally biased region" description="Basic and acidic residues" evidence="8">
    <location>
        <begin position="61"/>
        <end position="88"/>
    </location>
</feature>
<comment type="similarity">
    <text evidence="6">Belongs to the DEAD box helicase family.</text>
</comment>
<keyword evidence="4 6" id="KW-0067">ATP-binding</keyword>
<evidence type="ECO:0000259" key="10">
    <source>
        <dbReference type="PROSITE" id="PS51194"/>
    </source>
</evidence>
<accession>A0A1I8NT35</accession>
<evidence type="ECO:0000256" key="8">
    <source>
        <dbReference type="SAM" id="MobiDB-lite"/>
    </source>
</evidence>
<feature type="region of interest" description="Disordered" evidence="8">
    <location>
        <begin position="52"/>
        <end position="93"/>
    </location>
</feature>
<dbReference type="Pfam" id="PF00271">
    <property type="entry name" value="Helicase_C"/>
    <property type="match status" value="1"/>
</dbReference>
<keyword evidence="2 6" id="KW-0378">Hydrolase</keyword>
<dbReference type="InterPro" id="IPR014001">
    <property type="entry name" value="Helicase_ATP-bd"/>
</dbReference>
<evidence type="ECO:0000259" key="9">
    <source>
        <dbReference type="PROSITE" id="PS51192"/>
    </source>
</evidence>
<dbReference type="InterPro" id="IPR001650">
    <property type="entry name" value="Helicase_C-like"/>
</dbReference>
<dbReference type="PROSITE" id="PS00039">
    <property type="entry name" value="DEAD_ATP_HELICASE"/>
    <property type="match status" value="1"/>
</dbReference>
<evidence type="ECO:0000313" key="11">
    <source>
        <dbReference type="EnsemblMetazoa" id="SCAU001776-PB"/>
    </source>
</evidence>
<dbReference type="Pfam" id="PF00270">
    <property type="entry name" value="DEAD"/>
    <property type="match status" value="1"/>
</dbReference>
<evidence type="ECO:0000256" key="7">
    <source>
        <dbReference type="RuleBase" id="RU365068"/>
    </source>
</evidence>
<name>A0A1I8NT35_STOCA</name>
<reference evidence="11" key="1">
    <citation type="submission" date="2020-05" db="UniProtKB">
        <authorList>
            <consortium name="EnsemblMetazoa"/>
        </authorList>
    </citation>
    <scope>IDENTIFICATION</scope>
    <source>
        <strain evidence="11">USDA</strain>
    </source>
</reference>